<sequence length="126" mass="14780">MFSHLCSSLIFSHDFLDELDSFHKGNGYLESVAERVDRLLQFRDTTLVLYIDKMNTRGQLVYVPIHIPLFFQERLKTLFLYLCVIPALIALVIKLITRIALYFKYRGWENWTDNTDILMTPLTSAC</sequence>
<keyword evidence="1" id="KW-0812">Transmembrane</keyword>
<evidence type="ECO:0000313" key="2">
    <source>
        <dbReference type="EMBL" id="EPJ27433.1"/>
    </source>
</evidence>
<keyword evidence="1" id="KW-1133">Transmembrane helix</keyword>
<dbReference type="RefSeq" id="WP_014945547.1">
    <property type="nucleotide sequence ID" value="NZ_KE356190.1"/>
</dbReference>
<dbReference type="Proteomes" id="UP000014627">
    <property type="component" value="Unassembled WGS sequence"/>
</dbReference>
<dbReference type="EMBL" id="ATLC01000055">
    <property type="protein sequence ID" value="EPJ27433.1"/>
    <property type="molecule type" value="Genomic_DNA"/>
</dbReference>
<accession>A0ABN0MNG6</accession>
<keyword evidence="1" id="KW-0472">Membrane</keyword>
<feature type="transmembrane region" description="Helical" evidence="1">
    <location>
        <begin position="78"/>
        <end position="96"/>
    </location>
</feature>
<organism evidence="2 3">
    <name type="scientific">Chlamydia psittaci 99DC5</name>
    <dbReference type="NCBI Taxonomy" id="1112251"/>
    <lineage>
        <taxon>Bacteria</taxon>
        <taxon>Pseudomonadati</taxon>
        <taxon>Chlamydiota</taxon>
        <taxon>Chlamydiia</taxon>
        <taxon>Chlamydiales</taxon>
        <taxon>Chlamydiaceae</taxon>
        <taxon>Chlamydia/Chlamydophila group</taxon>
        <taxon>Chlamydia</taxon>
    </lineage>
</organism>
<keyword evidence="3" id="KW-1185">Reference proteome</keyword>
<evidence type="ECO:0000313" key="3">
    <source>
        <dbReference type="Proteomes" id="UP000014627"/>
    </source>
</evidence>
<protein>
    <submittedName>
        <fullName evidence="2">Uncharacterized protein</fullName>
    </submittedName>
</protein>
<name>A0ABN0MNG6_CHLPS</name>
<reference evidence="2 3" key="1">
    <citation type="submission" date="2013-04" db="EMBL/GenBank/DDBJ databases">
        <title>Genome sequence of Chlamydia psittaci 99DC5.</title>
        <authorList>
            <person name="Huot-Creasy H."/>
            <person name="McCracken C.L."/>
            <person name="Humphries M."/>
            <person name="Sachse K."/>
            <person name="Laroucau K."/>
            <person name="Bavoil P."/>
            <person name="Myers G.S."/>
        </authorList>
    </citation>
    <scope>NUCLEOTIDE SEQUENCE [LARGE SCALE GENOMIC DNA]</scope>
    <source>
        <strain evidence="2 3">99DC5</strain>
    </source>
</reference>
<proteinExistence type="predicted"/>
<evidence type="ECO:0000256" key="1">
    <source>
        <dbReference type="SAM" id="Phobius"/>
    </source>
</evidence>
<comment type="caution">
    <text evidence="2">The sequence shown here is derived from an EMBL/GenBank/DDBJ whole genome shotgun (WGS) entry which is preliminary data.</text>
</comment>
<gene>
    <name evidence="2" type="ORF">CP99DC5_1024</name>
</gene>